<evidence type="ECO:0000313" key="3">
    <source>
        <dbReference type="Proteomes" id="UP000072867"/>
    </source>
</evidence>
<dbReference type="Gene3D" id="1.10.10.10">
    <property type="entry name" value="Winged helix-like DNA-binding domain superfamily/Winged helix DNA-binding domain"/>
    <property type="match status" value="1"/>
</dbReference>
<reference evidence="3 4" key="1">
    <citation type="journal article" date="2016" name="Front. Microbiol.">
        <title>Genomic Resource of Rice Seed Associated Bacteria.</title>
        <authorList>
            <person name="Midha S."/>
            <person name="Bansal K."/>
            <person name="Sharma S."/>
            <person name="Kumar N."/>
            <person name="Patil P.P."/>
            <person name="Chaudhry V."/>
            <person name="Patil P.B."/>
        </authorList>
    </citation>
    <scope>NUCLEOTIDE SEQUENCE [LARGE SCALE GENOMIC DNA]</scope>
    <source>
        <strain evidence="1 3">NS319</strain>
        <strain evidence="2 4">SB4</strain>
    </source>
</reference>
<comment type="caution">
    <text evidence="2">The sequence shown here is derived from an EMBL/GenBank/DDBJ whole genome shotgun (WGS) entry which is preliminary data.</text>
</comment>
<evidence type="ECO:0000313" key="4">
    <source>
        <dbReference type="Proteomes" id="UP000074072"/>
    </source>
</evidence>
<evidence type="ECO:0008006" key="5">
    <source>
        <dbReference type="Google" id="ProtNLM"/>
    </source>
</evidence>
<dbReference type="EMBL" id="LDTD01000102">
    <property type="protein sequence ID" value="KTT68448.1"/>
    <property type="molecule type" value="Genomic_DNA"/>
</dbReference>
<dbReference type="SUPFAM" id="SSF46785">
    <property type="entry name" value="Winged helix' DNA-binding domain"/>
    <property type="match status" value="1"/>
</dbReference>
<evidence type="ECO:0000313" key="1">
    <source>
        <dbReference type="EMBL" id="KTT68448.1"/>
    </source>
</evidence>
<dbReference type="InterPro" id="IPR036388">
    <property type="entry name" value="WH-like_DNA-bd_sf"/>
</dbReference>
<name>A0A147IPV5_9SPHN</name>
<organism evidence="2 4">
    <name type="scientific">Sphingomonas sanguinis</name>
    <dbReference type="NCBI Taxonomy" id="33051"/>
    <lineage>
        <taxon>Bacteria</taxon>
        <taxon>Pseudomonadati</taxon>
        <taxon>Pseudomonadota</taxon>
        <taxon>Alphaproteobacteria</taxon>
        <taxon>Sphingomonadales</taxon>
        <taxon>Sphingomonadaceae</taxon>
        <taxon>Sphingomonas</taxon>
    </lineage>
</organism>
<dbReference type="InterPro" id="IPR036390">
    <property type="entry name" value="WH_DNA-bd_sf"/>
</dbReference>
<gene>
    <name evidence="1" type="ORF">NS319_13875</name>
    <name evidence="2" type="ORF">SB4_14105</name>
</gene>
<proteinExistence type="predicted"/>
<protein>
    <recommendedName>
        <fullName evidence="5">HTH marR-type domain-containing protein</fullName>
    </recommendedName>
</protein>
<accession>A0A147IPV5</accession>
<dbReference type="STRING" id="33051.SB4_14105"/>
<dbReference type="Proteomes" id="UP000074072">
    <property type="component" value="Unassembled WGS sequence"/>
</dbReference>
<dbReference type="Proteomes" id="UP000072867">
    <property type="component" value="Unassembled WGS sequence"/>
</dbReference>
<dbReference type="EMBL" id="LDTE01000091">
    <property type="protein sequence ID" value="KTT97099.1"/>
    <property type="molecule type" value="Genomic_DNA"/>
</dbReference>
<dbReference type="PATRIC" id="fig|33051.3.peg.151"/>
<evidence type="ECO:0000313" key="2">
    <source>
        <dbReference type="EMBL" id="KTT97099.1"/>
    </source>
</evidence>
<sequence length="84" mass="9747">MFVEPRWDMLLDLYVARLKELKISVSSLCVAANIPTTTALRHIAELVQHGEIKRTPDPTDQRRAFLDLSDHTFARMNDWIDHCL</sequence>
<dbReference type="AlphaFoldDB" id="A0A147IPV5"/>